<dbReference type="Gene3D" id="6.10.250.2860">
    <property type="match status" value="1"/>
</dbReference>
<comment type="subunit">
    <text evidence="5">Monomer. Associates with the 50S ribosomal subunit.</text>
</comment>
<dbReference type="GO" id="GO:0043022">
    <property type="term" value="F:ribosome binding"/>
    <property type="evidence" value="ECO:0007669"/>
    <property type="project" value="TreeGrafter"/>
</dbReference>
<dbReference type="InterPro" id="IPR016496">
    <property type="entry name" value="GTPase_HflX"/>
</dbReference>
<feature type="binding site" evidence="6">
    <location>
        <begin position="271"/>
        <end position="274"/>
    </location>
    <ligand>
        <name>GTP</name>
        <dbReference type="ChEBI" id="CHEBI:37565"/>
    </ligand>
</feature>
<evidence type="ECO:0000313" key="10">
    <source>
        <dbReference type="EMBL" id="CAA9429539.1"/>
    </source>
</evidence>
<comment type="similarity">
    <text evidence="5">Belongs to the TRAFAC class OBG-HflX-like GTPase superfamily. HflX GTPase family.</text>
</comment>
<dbReference type="GO" id="GO:0005737">
    <property type="term" value="C:cytoplasm"/>
    <property type="evidence" value="ECO:0007669"/>
    <property type="project" value="UniProtKB-SubCell"/>
</dbReference>
<keyword evidence="1 7" id="KW-0479">Metal-binding</keyword>
<accession>A0A6J4PYZ4</accession>
<feature type="binding site" evidence="7">
    <location>
        <position position="208"/>
    </location>
    <ligand>
        <name>Mg(2+)</name>
        <dbReference type="ChEBI" id="CHEBI:18420"/>
    </ligand>
</feature>
<dbReference type="HAMAP" id="MF_00900">
    <property type="entry name" value="GTPase_HflX"/>
    <property type="match status" value="1"/>
</dbReference>
<evidence type="ECO:0000256" key="3">
    <source>
        <dbReference type="ARBA" id="ARBA00022842"/>
    </source>
</evidence>
<dbReference type="InterPro" id="IPR030394">
    <property type="entry name" value="G_HFLX_dom"/>
</dbReference>
<dbReference type="InterPro" id="IPR025121">
    <property type="entry name" value="GTPase_HflX_N"/>
</dbReference>
<name>A0A6J4PYZ4_9ACTN</name>
<dbReference type="SUPFAM" id="SSF52540">
    <property type="entry name" value="P-loop containing nucleoside triphosphate hydrolases"/>
    <property type="match status" value="1"/>
</dbReference>
<evidence type="ECO:0000256" key="2">
    <source>
        <dbReference type="ARBA" id="ARBA00022741"/>
    </source>
</evidence>
<feature type="region of interest" description="Disordered" evidence="8">
    <location>
        <begin position="236"/>
        <end position="257"/>
    </location>
</feature>
<protein>
    <recommendedName>
        <fullName evidence="5">GTPase HflX</fullName>
    </recommendedName>
    <alternativeName>
        <fullName evidence="5">GTP-binding protein HflX</fullName>
    </alternativeName>
</protein>
<evidence type="ECO:0000256" key="6">
    <source>
        <dbReference type="PIRSR" id="PIRSR006809-1"/>
    </source>
</evidence>
<dbReference type="PROSITE" id="PS51705">
    <property type="entry name" value="G_HFLX"/>
    <property type="match status" value="1"/>
</dbReference>
<organism evidence="10">
    <name type="scientific">uncultured Rubrobacteraceae bacterium</name>
    <dbReference type="NCBI Taxonomy" id="349277"/>
    <lineage>
        <taxon>Bacteria</taxon>
        <taxon>Bacillati</taxon>
        <taxon>Actinomycetota</taxon>
        <taxon>Rubrobacteria</taxon>
        <taxon>Rubrobacterales</taxon>
        <taxon>Rubrobacteraceae</taxon>
        <taxon>environmental samples</taxon>
    </lineage>
</organism>
<comment type="function">
    <text evidence="5">GTPase that associates with the 50S ribosomal subunit and may have a role during protein synthesis or ribosome biogenesis.</text>
</comment>
<evidence type="ECO:0000256" key="1">
    <source>
        <dbReference type="ARBA" id="ARBA00022723"/>
    </source>
</evidence>
<dbReference type="GO" id="GO:0046872">
    <property type="term" value="F:metal ion binding"/>
    <property type="evidence" value="ECO:0007669"/>
    <property type="project" value="UniProtKB-KW"/>
</dbReference>
<dbReference type="PANTHER" id="PTHR10229">
    <property type="entry name" value="GTP-BINDING PROTEIN HFLX"/>
    <property type="match status" value="1"/>
</dbReference>
<dbReference type="GO" id="GO:0003924">
    <property type="term" value="F:GTPase activity"/>
    <property type="evidence" value="ECO:0007669"/>
    <property type="project" value="UniProtKB-UniRule"/>
</dbReference>
<evidence type="ECO:0000256" key="8">
    <source>
        <dbReference type="SAM" id="MobiDB-lite"/>
    </source>
</evidence>
<comment type="subcellular location">
    <subcellularLocation>
        <location evidence="5">Cytoplasm</location>
    </subcellularLocation>
    <text evidence="5">May associate with membranes.</text>
</comment>
<keyword evidence="2 5" id="KW-0547">Nucleotide-binding</keyword>
<feature type="binding site" evidence="6">
    <location>
        <begin position="381"/>
        <end position="383"/>
    </location>
    <ligand>
        <name>GTP</name>
        <dbReference type="ChEBI" id="CHEBI:37565"/>
    </ligand>
</feature>
<proteinExistence type="inferred from homology"/>
<dbReference type="InterPro" id="IPR006073">
    <property type="entry name" value="GTP-bd"/>
</dbReference>
<evidence type="ECO:0000256" key="7">
    <source>
        <dbReference type="PIRSR" id="PIRSR006809-2"/>
    </source>
</evidence>
<feature type="binding site" evidence="6">
    <location>
        <begin position="357"/>
        <end position="360"/>
    </location>
    <ligand>
        <name>GTP</name>
        <dbReference type="ChEBI" id="CHEBI:37565"/>
    </ligand>
</feature>
<gene>
    <name evidence="5" type="primary">hflX</name>
    <name evidence="10" type="ORF">AVDCRST_MAG80-472</name>
</gene>
<dbReference type="Gene3D" id="3.40.50.300">
    <property type="entry name" value="P-loop containing nucleotide triphosphate hydrolases"/>
    <property type="match status" value="1"/>
</dbReference>
<dbReference type="GO" id="GO:0005525">
    <property type="term" value="F:GTP binding"/>
    <property type="evidence" value="ECO:0007669"/>
    <property type="project" value="UniProtKB-UniRule"/>
</dbReference>
<dbReference type="PIRSF" id="PIRSF006809">
    <property type="entry name" value="GTP-binding_hflX_prd"/>
    <property type="match status" value="1"/>
</dbReference>
<dbReference type="PANTHER" id="PTHR10229:SF0">
    <property type="entry name" value="GTP-BINDING PROTEIN 6-RELATED"/>
    <property type="match status" value="1"/>
</dbReference>
<evidence type="ECO:0000256" key="4">
    <source>
        <dbReference type="ARBA" id="ARBA00023134"/>
    </source>
</evidence>
<dbReference type="AlphaFoldDB" id="A0A6J4PYZ4"/>
<dbReference type="Pfam" id="PF13167">
    <property type="entry name" value="GTP-bdg_N"/>
    <property type="match status" value="1"/>
</dbReference>
<feature type="binding site" evidence="6">
    <location>
        <begin position="201"/>
        <end position="208"/>
    </location>
    <ligand>
        <name>GTP</name>
        <dbReference type="ChEBI" id="CHEBI:37565"/>
    </ligand>
</feature>
<evidence type="ECO:0000259" key="9">
    <source>
        <dbReference type="PROSITE" id="PS51705"/>
    </source>
</evidence>
<comment type="cofactor">
    <cofactor evidence="7">
        <name>Mg(2+)</name>
        <dbReference type="ChEBI" id="CHEBI:18420"/>
    </cofactor>
</comment>
<dbReference type="Pfam" id="PF16360">
    <property type="entry name" value="GTP-bdg_M"/>
    <property type="match status" value="1"/>
</dbReference>
<dbReference type="InterPro" id="IPR032305">
    <property type="entry name" value="GTP-bd_M"/>
</dbReference>
<reference evidence="10" key="1">
    <citation type="submission" date="2020-02" db="EMBL/GenBank/DDBJ databases">
        <authorList>
            <person name="Meier V. D."/>
        </authorList>
    </citation>
    <scope>NUCLEOTIDE SEQUENCE</scope>
    <source>
        <strain evidence="10">AVDCRST_MAG80</strain>
    </source>
</reference>
<feature type="binding site" evidence="7">
    <location>
        <position position="228"/>
    </location>
    <ligand>
        <name>Mg(2+)</name>
        <dbReference type="ChEBI" id="CHEBI:18420"/>
    </ligand>
</feature>
<dbReference type="Pfam" id="PF01926">
    <property type="entry name" value="MMR_HSR1"/>
    <property type="match status" value="1"/>
</dbReference>
<keyword evidence="3 7" id="KW-0460">Magnesium</keyword>
<dbReference type="InterPro" id="IPR042108">
    <property type="entry name" value="GTPase_HflX_N_sf"/>
</dbReference>
<evidence type="ECO:0000256" key="5">
    <source>
        <dbReference type="HAMAP-Rule" id="MF_00900"/>
    </source>
</evidence>
<dbReference type="NCBIfam" id="TIGR03156">
    <property type="entry name" value="GTP_HflX"/>
    <property type="match status" value="1"/>
</dbReference>
<dbReference type="EMBL" id="CADCVC010000043">
    <property type="protein sequence ID" value="CAA9429539.1"/>
    <property type="molecule type" value="Genomic_DNA"/>
</dbReference>
<keyword evidence="5" id="KW-0963">Cytoplasm</keyword>
<feature type="domain" description="Hflx-type G" evidence="9">
    <location>
        <begin position="195"/>
        <end position="302"/>
    </location>
</feature>
<keyword evidence="4 5" id="KW-0342">GTP-binding</keyword>
<dbReference type="InterPro" id="IPR027417">
    <property type="entry name" value="P-loop_NTPase"/>
</dbReference>
<sequence>MIEEHNEGEAGSGTVLVAAGEDRQLEELARLVETLGLEVLGELEQGRRDGVGYLGRGKRAELKELVGRVGASFVVTDDELSASQARVLEEAAGVTVVDRTLLIIRIFEAHARDAASRLEVELAELSYRLPRVRGGYRALSRLGGGGVTTRGPGEQQLEYDRRVIRRRMERIRERLAEEEAARRVRGARLKKEGPPSVALVGYTNAGKTTILNALSGEGRSTADRLFETLETTTRLVTGTGGNHPNGQTAEVGGGSPTMQTGTARPDFVLTDTVGFIRKLPTQLVHSFASTLEAARDADIIVLCADASSEKLEEEIRTVEDTLTESLLSGVSEDGGTHDSLGDGAFGTKSREAVLCLNKIDLVSEEGRRELASSYPEAVSISARRDASPLLDAINGALASDRVRMRLLIPHAEYGAVNGLYGRAEIHAREDTEEGLKLDVTLTKPQASRYAHYRTA</sequence>
<dbReference type="Gene3D" id="3.40.50.11060">
    <property type="entry name" value="GTPase HflX, N-terminal domain"/>
    <property type="match status" value="1"/>
</dbReference>